<dbReference type="EMBL" id="KZ819639">
    <property type="protein sequence ID" value="PWN87765.1"/>
    <property type="molecule type" value="Genomic_DNA"/>
</dbReference>
<name>A0A316YJ67_9BASI</name>
<feature type="domain" description="Phosphatidate phosphatase APP1 catalytic" evidence="2">
    <location>
        <begin position="552"/>
        <end position="723"/>
    </location>
</feature>
<gene>
    <name evidence="3" type="ORF">FA10DRAFT_269059</name>
</gene>
<dbReference type="OrthoDB" id="2117591at2759"/>
<feature type="region of interest" description="Disordered" evidence="1">
    <location>
        <begin position="1"/>
        <end position="22"/>
    </location>
</feature>
<proteinExistence type="predicted"/>
<dbReference type="GO" id="GO:0008195">
    <property type="term" value="F:phosphatidate phosphatase activity"/>
    <property type="evidence" value="ECO:0007669"/>
    <property type="project" value="InterPro"/>
</dbReference>
<feature type="compositionally biased region" description="Polar residues" evidence="1">
    <location>
        <begin position="274"/>
        <end position="285"/>
    </location>
</feature>
<dbReference type="GeneID" id="37044510"/>
<dbReference type="RefSeq" id="XP_025374963.1">
    <property type="nucleotide sequence ID" value="XM_025522594.1"/>
</dbReference>
<protein>
    <recommendedName>
        <fullName evidence="2">Phosphatidate phosphatase APP1 catalytic domain-containing protein</fullName>
    </recommendedName>
</protein>
<dbReference type="InterPro" id="IPR019236">
    <property type="entry name" value="APP1_cat"/>
</dbReference>
<feature type="region of interest" description="Disordered" evidence="1">
    <location>
        <begin position="254"/>
        <end position="285"/>
    </location>
</feature>
<feature type="compositionally biased region" description="Low complexity" evidence="1">
    <location>
        <begin position="363"/>
        <end position="381"/>
    </location>
</feature>
<dbReference type="Pfam" id="PF09949">
    <property type="entry name" value="APP1_cat"/>
    <property type="match status" value="1"/>
</dbReference>
<feature type="compositionally biased region" description="Polar residues" evidence="1">
    <location>
        <begin position="40"/>
        <end position="49"/>
    </location>
</feature>
<accession>A0A316YJ67</accession>
<dbReference type="STRING" id="215250.A0A316YJ67"/>
<feature type="region of interest" description="Disordered" evidence="1">
    <location>
        <begin position="344"/>
        <end position="387"/>
    </location>
</feature>
<dbReference type="GO" id="GO:0030479">
    <property type="term" value="C:actin cortical patch"/>
    <property type="evidence" value="ECO:0007669"/>
    <property type="project" value="TreeGrafter"/>
</dbReference>
<evidence type="ECO:0000256" key="1">
    <source>
        <dbReference type="SAM" id="MobiDB-lite"/>
    </source>
</evidence>
<dbReference type="Proteomes" id="UP000245768">
    <property type="component" value="Unassembled WGS sequence"/>
</dbReference>
<feature type="region of interest" description="Disordered" evidence="1">
    <location>
        <begin position="116"/>
        <end position="164"/>
    </location>
</feature>
<evidence type="ECO:0000259" key="2">
    <source>
        <dbReference type="Pfam" id="PF09949"/>
    </source>
</evidence>
<feature type="region of interest" description="Disordered" evidence="1">
    <location>
        <begin position="732"/>
        <end position="798"/>
    </location>
</feature>
<dbReference type="InterPro" id="IPR052935">
    <property type="entry name" value="Mg2+_PAP"/>
</dbReference>
<feature type="compositionally biased region" description="Low complexity" evidence="1">
    <location>
        <begin position="732"/>
        <end position="744"/>
    </location>
</feature>
<feature type="compositionally biased region" description="Low complexity" evidence="1">
    <location>
        <begin position="70"/>
        <end position="88"/>
    </location>
</feature>
<sequence>MSSPWEAGQAADQRRSLTGYNIRDRARRALASGADVLSTAMASNQSQDENASRAEPRRRLPRLSTATNASSLDVGSSSSSSPISASSRMSVSSANLARAIKNRSTSLSSLSEYLGSTNLSSETSGSSTASSVRSSDSNSTRGAQEKGPGGERTYKRRIVPQRRSTATLLHDIRAKTRSYTTAHLGPAGRMHEHNLYPLPPPGHVRPVLLPTYAVKEKEAISIRIDGFVEVWPTSTGTTQRVFNQMVRQLAGLPKLPRQQPTPPRLGNLPPWTPATPSSQSAPVSPLNANTDDATFFPDVPSGIEGGKAWEDEEGTAETLTRRALEVANVDKTVDKVLQGVGALPVDDDRLPESWRHHHKAQQEAEAAAENPKQQQQQQMRQRLQKQEEQEQVGLLGGSQFWAGRSLEEIKGLWEVLEHRLKSFWTYRQPWTEVLIEVVPVFDDASDKEAPQWTIDDHRHEPREGDEAVEPLMAATRLHSDAHGLFSSYITIPFDKLDHYMAACQFDTNRSASSLVGFKVRGTLSSGSGAEEESKVKSPWQTITLGRDEPTSVRVICDIDDTSKHTEVLAGSRAVMRNVFARPFDEVAIPGVSTWFEQMSSSWKEAHAAMEREGATGGVDGWHFITNAPAEMHGIIKAYLSVSSLPPGHLALKHYPSKSGSLPLLQAYLQPAGTRKRQNLERVLDDFPQSAFVLVGDSGEMDLEVYAQLAGQRPAQIRGIWIRDVGNLAPVVQQPQQQGPQQQGQATAMQTGSAGLARPPRAALAPSSTASASSYPPQAPPARQQPQPHQQQQREPSQAAYNEAIARLARSGISLPRSTTLRIWKTGEDEAAREALTLVRELRRGVRPVDR</sequence>
<feature type="compositionally biased region" description="Low complexity" evidence="1">
    <location>
        <begin position="756"/>
        <end position="798"/>
    </location>
</feature>
<dbReference type="PANTHER" id="PTHR28208">
    <property type="entry name" value="PHOSPHATIDATE PHOSPHATASE APP1"/>
    <property type="match status" value="1"/>
</dbReference>
<feature type="compositionally biased region" description="Low complexity" evidence="1">
    <location>
        <begin position="116"/>
        <end position="140"/>
    </location>
</feature>
<feature type="region of interest" description="Disordered" evidence="1">
    <location>
        <begin position="38"/>
        <end position="88"/>
    </location>
</feature>
<evidence type="ECO:0000313" key="4">
    <source>
        <dbReference type="Proteomes" id="UP000245768"/>
    </source>
</evidence>
<evidence type="ECO:0000313" key="3">
    <source>
        <dbReference type="EMBL" id="PWN87765.1"/>
    </source>
</evidence>
<dbReference type="PANTHER" id="PTHR28208:SF3">
    <property type="entry name" value="PHOSPHATIDATE PHOSPHATASE APP1"/>
    <property type="match status" value="1"/>
</dbReference>
<dbReference type="InParanoid" id="A0A316YJ67"/>
<dbReference type="AlphaFoldDB" id="A0A316YJ67"/>
<organism evidence="3 4">
    <name type="scientific">Acaromyces ingoldii</name>
    <dbReference type="NCBI Taxonomy" id="215250"/>
    <lineage>
        <taxon>Eukaryota</taxon>
        <taxon>Fungi</taxon>
        <taxon>Dikarya</taxon>
        <taxon>Basidiomycota</taxon>
        <taxon>Ustilaginomycotina</taxon>
        <taxon>Exobasidiomycetes</taxon>
        <taxon>Exobasidiales</taxon>
        <taxon>Cryptobasidiaceae</taxon>
        <taxon>Acaromyces</taxon>
    </lineage>
</organism>
<keyword evidence="4" id="KW-1185">Reference proteome</keyword>
<reference evidence="3 4" key="1">
    <citation type="journal article" date="2018" name="Mol. Biol. Evol.">
        <title>Broad Genomic Sampling Reveals a Smut Pathogenic Ancestry of the Fungal Clade Ustilaginomycotina.</title>
        <authorList>
            <person name="Kijpornyongpan T."/>
            <person name="Mondo S.J."/>
            <person name="Barry K."/>
            <person name="Sandor L."/>
            <person name="Lee J."/>
            <person name="Lipzen A."/>
            <person name="Pangilinan J."/>
            <person name="LaButti K."/>
            <person name="Hainaut M."/>
            <person name="Henrissat B."/>
            <person name="Grigoriev I.V."/>
            <person name="Spatafora J.W."/>
            <person name="Aime M.C."/>
        </authorList>
    </citation>
    <scope>NUCLEOTIDE SEQUENCE [LARGE SCALE GENOMIC DNA]</scope>
    <source>
        <strain evidence="3 4">MCA 4198</strain>
    </source>
</reference>